<dbReference type="InterPro" id="IPR013096">
    <property type="entry name" value="Cupin_2"/>
</dbReference>
<dbReference type="SUPFAM" id="SSF51182">
    <property type="entry name" value="RmlC-like cupins"/>
    <property type="match status" value="1"/>
</dbReference>
<dbReference type="Gene3D" id="2.60.120.10">
    <property type="entry name" value="Jelly Rolls"/>
    <property type="match status" value="1"/>
</dbReference>
<reference evidence="3" key="1">
    <citation type="journal article" date="2019" name="Int. J. Syst. Evol. Microbiol.">
        <title>The Global Catalogue of Microorganisms (GCM) 10K type strain sequencing project: providing services to taxonomists for standard genome sequencing and annotation.</title>
        <authorList>
            <consortium name="The Broad Institute Genomics Platform"/>
            <consortium name="The Broad Institute Genome Sequencing Center for Infectious Disease"/>
            <person name="Wu L."/>
            <person name="Ma J."/>
        </authorList>
    </citation>
    <scope>NUCLEOTIDE SEQUENCE [LARGE SCALE GENOMIC DNA]</scope>
    <source>
        <strain evidence="3">TISTR 1827</strain>
    </source>
</reference>
<keyword evidence="3" id="KW-1185">Reference proteome</keyword>
<protein>
    <submittedName>
        <fullName evidence="2">Cupin domain-containing protein</fullName>
    </submittedName>
</protein>
<dbReference type="PANTHER" id="PTHR36114">
    <property type="entry name" value="16.7 KDA PROTEIN IN WHIE LOCUS"/>
    <property type="match status" value="1"/>
</dbReference>
<evidence type="ECO:0000259" key="1">
    <source>
        <dbReference type="Pfam" id="PF07883"/>
    </source>
</evidence>
<dbReference type="EMBL" id="JBHUMY010000012">
    <property type="protein sequence ID" value="MFD2661057.1"/>
    <property type="molecule type" value="Genomic_DNA"/>
</dbReference>
<dbReference type="PANTHER" id="PTHR36114:SF1">
    <property type="entry name" value="16.7 KDA PROTEIN IN WHIE LOCUS"/>
    <property type="match status" value="1"/>
</dbReference>
<comment type="caution">
    <text evidence="2">The sequence shown here is derived from an EMBL/GenBank/DDBJ whole genome shotgun (WGS) entry which is preliminary data.</text>
</comment>
<proteinExistence type="predicted"/>
<feature type="domain" description="Cupin type-2" evidence="1">
    <location>
        <begin position="41"/>
        <end position="93"/>
    </location>
</feature>
<dbReference type="RefSeq" id="WP_379273361.1">
    <property type="nucleotide sequence ID" value="NZ_JBHUGT010000024.1"/>
</dbReference>
<gene>
    <name evidence="2" type="ORF">ACFSW5_12425</name>
</gene>
<dbReference type="CDD" id="cd02226">
    <property type="entry name" value="cupin_YdbB-like"/>
    <property type="match status" value="1"/>
</dbReference>
<evidence type="ECO:0000313" key="2">
    <source>
        <dbReference type="EMBL" id="MFD2661057.1"/>
    </source>
</evidence>
<organism evidence="2 3">
    <name type="scientific">Paenibacillus thailandensis</name>
    <dbReference type="NCBI Taxonomy" id="393250"/>
    <lineage>
        <taxon>Bacteria</taxon>
        <taxon>Bacillati</taxon>
        <taxon>Bacillota</taxon>
        <taxon>Bacilli</taxon>
        <taxon>Bacillales</taxon>
        <taxon>Paenibacillaceae</taxon>
        <taxon>Paenibacillus</taxon>
    </lineage>
</organism>
<name>A0ABW5QXL6_9BACL</name>
<evidence type="ECO:0000313" key="3">
    <source>
        <dbReference type="Proteomes" id="UP001597493"/>
    </source>
</evidence>
<dbReference type="Proteomes" id="UP001597493">
    <property type="component" value="Unassembled WGS sequence"/>
</dbReference>
<dbReference type="InterPro" id="IPR014710">
    <property type="entry name" value="RmlC-like_jellyroll"/>
</dbReference>
<accession>A0ABW5QXL6</accession>
<dbReference type="InterPro" id="IPR052044">
    <property type="entry name" value="PKS_Associated_Protein"/>
</dbReference>
<sequence>MAANQEKINLFEAAARMTPYANEAIAEVNDHVIRMAAIDGDFHWHKHEEGDECFVVLEGELHIDFEDRTVSLKAGELYTVKAGVLHRTRSNGRTVNLCFEKADNDIEGTRS</sequence>
<dbReference type="InterPro" id="IPR011051">
    <property type="entry name" value="RmlC_Cupin_sf"/>
</dbReference>
<dbReference type="Pfam" id="PF07883">
    <property type="entry name" value="Cupin_2"/>
    <property type="match status" value="1"/>
</dbReference>